<dbReference type="Gene3D" id="3.30.370.10">
    <property type="entry name" value="Barstar-like"/>
    <property type="match status" value="1"/>
</dbReference>
<keyword evidence="4" id="KW-1185">Reference proteome</keyword>
<accession>A0A7J0BPW0</accession>
<reference evidence="3 4" key="1">
    <citation type="submission" date="2020-05" db="EMBL/GenBank/DDBJ databases">
        <title>Draft genome sequence of Desulfovibrio sp. strain HN2T.</title>
        <authorList>
            <person name="Ueno A."/>
            <person name="Tamazawa S."/>
            <person name="Tamamura S."/>
            <person name="Murakami T."/>
            <person name="Kiyama T."/>
            <person name="Inomata H."/>
            <person name="Amano Y."/>
            <person name="Miyakawa K."/>
            <person name="Tamaki H."/>
            <person name="Naganuma T."/>
            <person name="Kaneko K."/>
        </authorList>
    </citation>
    <scope>NUCLEOTIDE SEQUENCE [LARGE SCALE GENOMIC DNA]</scope>
    <source>
        <strain evidence="3 4">HN2</strain>
    </source>
</reference>
<feature type="domain" description="Barstar (barnase inhibitor)" evidence="2">
    <location>
        <begin position="4"/>
        <end position="85"/>
    </location>
</feature>
<dbReference type="EMBL" id="BLVO01000016">
    <property type="protein sequence ID" value="GFM35175.1"/>
    <property type="molecule type" value="Genomic_DNA"/>
</dbReference>
<dbReference type="Pfam" id="PF01337">
    <property type="entry name" value="Barstar"/>
    <property type="match status" value="1"/>
</dbReference>
<protein>
    <submittedName>
        <fullName evidence="3">Barnase inhibitor</fullName>
    </submittedName>
</protein>
<dbReference type="RefSeq" id="WP_174406796.1">
    <property type="nucleotide sequence ID" value="NZ_BLVO01000016.1"/>
</dbReference>
<dbReference type="InterPro" id="IPR035905">
    <property type="entry name" value="Barstar-like_sf"/>
</dbReference>
<evidence type="ECO:0000313" key="4">
    <source>
        <dbReference type="Proteomes" id="UP000503840"/>
    </source>
</evidence>
<proteinExistence type="inferred from homology"/>
<evidence type="ECO:0000259" key="2">
    <source>
        <dbReference type="Pfam" id="PF01337"/>
    </source>
</evidence>
<comment type="caution">
    <text evidence="3">The sequence shown here is derived from an EMBL/GenBank/DDBJ whole genome shotgun (WGS) entry which is preliminary data.</text>
</comment>
<name>A0A7J0BPW0_9BACT</name>
<dbReference type="InterPro" id="IPR000468">
    <property type="entry name" value="Barstar"/>
</dbReference>
<organism evidence="3 4">
    <name type="scientific">Desulfovibrio subterraneus</name>
    <dbReference type="NCBI Taxonomy" id="2718620"/>
    <lineage>
        <taxon>Bacteria</taxon>
        <taxon>Pseudomonadati</taxon>
        <taxon>Thermodesulfobacteriota</taxon>
        <taxon>Desulfovibrionia</taxon>
        <taxon>Desulfovibrionales</taxon>
        <taxon>Desulfovibrionaceae</taxon>
        <taxon>Desulfovibrio</taxon>
    </lineage>
</organism>
<evidence type="ECO:0000313" key="3">
    <source>
        <dbReference type="EMBL" id="GFM35175.1"/>
    </source>
</evidence>
<dbReference type="AlphaFoldDB" id="A0A7J0BPW0"/>
<comment type="similarity">
    <text evidence="1">Belongs to the barstar family.</text>
</comment>
<dbReference type="Proteomes" id="UP000503840">
    <property type="component" value="Unassembled WGS sequence"/>
</dbReference>
<evidence type="ECO:0000256" key="1">
    <source>
        <dbReference type="ARBA" id="ARBA00006845"/>
    </source>
</evidence>
<sequence>MDILIEGSMLQSESDFHHELAVVLGVEAYYGYNLDALWDLLSANIERPILLRWICSNESTEYLVDKFEEIINVLERVKKQDERFGLSERFDYCLE</sequence>
<gene>
    <name evidence="3" type="ORF">DSM101010T_35400</name>
</gene>
<dbReference type="SUPFAM" id="SSF52038">
    <property type="entry name" value="Barstar-related"/>
    <property type="match status" value="1"/>
</dbReference>